<dbReference type="InterPro" id="IPR036612">
    <property type="entry name" value="KH_dom_type_1_sf"/>
</dbReference>
<dbReference type="Pfam" id="PF00013">
    <property type="entry name" value="KH_1"/>
    <property type="match status" value="2"/>
</dbReference>
<dbReference type="SUPFAM" id="SSF54791">
    <property type="entry name" value="Eukaryotic type KH-domain (KH-domain type I)"/>
    <property type="match status" value="2"/>
</dbReference>
<dbReference type="EMBL" id="JAHRHJ020000005">
    <property type="protein sequence ID" value="KAH9315098.1"/>
    <property type="molecule type" value="Genomic_DNA"/>
</dbReference>
<feature type="non-terminal residue" evidence="5">
    <location>
        <position position="1"/>
    </location>
</feature>
<dbReference type="InterPro" id="IPR004088">
    <property type="entry name" value="KH_dom_type_1"/>
</dbReference>
<comment type="caution">
    <text evidence="5">The sequence shown here is derived from an EMBL/GenBank/DDBJ whole genome shotgun (WGS) entry which is preliminary data.</text>
</comment>
<proteinExistence type="predicted"/>
<accession>A0AA38G5M4</accession>
<dbReference type="AlphaFoldDB" id="A0AA38G5M4"/>
<keyword evidence="2" id="KW-0694">RNA-binding</keyword>
<feature type="domain" description="K Homology" evidence="4">
    <location>
        <begin position="127"/>
        <end position="201"/>
    </location>
</feature>
<evidence type="ECO:0000259" key="4">
    <source>
        <dbReference type="SMART" id="SM00322"/>
    </source>
</evidence>
<reference evidence="5 6" key="1">
    <citation type="journal article" date="2021" name="Nat. Plants">
        <title>The Taxus genome provides insights into paclitaxel biosynthesis.</title>
        <authorList>
            <person name="Xiong X."/>
            <person name="Gou J."/>
            <person name="Liao Q."/>
            <person name="Li Y."/>
            <person name="Zhou Q."/>
            <person name="Bi G."/>
            <person name="Li C."/>
            <person name="Du R."/>
            <person name="Wang X."/>
            <person name="Sun T."/>
            <person name="Guo L."/>
            <person name="Liang H."/>
            <person name="Lu P."/>
            <person name="Wu Y."/>
            <person name="Zhang Z."/>
            <person name="Ro D.K."/>
            <person name="Shang Y."/>
            <person name="Huang S."/>
            <person name="Yan J."/>
        </authorList>
    </citation>
    <scope>NUCLEOTIDE SEQUENCE [LARGE SCALE GENOMIC DNA]</scope>
    <source>
        <tissue evidence="5">Leaf</tissue>
    </source>
</reference>
<dbReference type="Proteomes" id="UP000824469">
    <property type="component" value="Unassembled WGS sequence"/>
</dbReference>
<gene>
    <name evidence="5" type="ORF">KI387_023725</name>
</gene>
<sequence>HSLMQKPQGQSIGSLQHGNFSSATQPGEYYGFQTSSRKMDVPNAKVGLIIGKGGETIKYLQHQSGAKIQVTRDTDSDPSSMTRQVELMGSLEQINRAEQLVKDVIAEADAGGPATLVARGFSSVQTGAEQVQIKVPNNKVGLIIGRGGETIKNLQNRSGARIQLIPLHLPEGDTSTERTVQMTGTKKQIEAAQEMINEVINNELIIRKDVLHLVDKEKMSFTSWIK</sequence>
<dbReference type="Gene3D" id="3.30.1370.10">
    <property type="entry name" value="K Homology domain, type 1"/>
    <property type="match status" value="2"/>
</dbReference>
<name>A0AA38G5M4_TAXCH</name>
<evidence type="ECO:0000256" key="3">
    <source>
        <dbReference type="SAM" id="MobiDB-lite"/>
    </source>
</evidence>
<keyword evidence="1" id="KW-0677">Repeat</keyword>
<keyword evidence="6" id="KW-1185">Reference proteome</keyword>
<feature type="domain" description="K Homology" evidence="4">
    <location>
        <begin position="33"/>
        <end position="106"/>
    </location>
</feature>
<evidence type="ECO:0000256" key="1">
    <source>
        <dbReference type="ARBA" id="ARBA00022737"/>
    </source>
</evidence>
<feature type="region of interest" description="Disordered" evidence="3">
    <location>
        <begin position="1"/>
        <end position="20"/>
    </location>
</feature>
<dbReference type="InterPro" id="IPR004087">
    <property type="entry name" value="KH_dom"/>
</dbReference>
<dbReference type="OMA" id="CAREEMP"/>
<organism evidence="5 6">
    <name type="scientific">Taxus chinensis</name>
    <name type="common">Chinese yew</name>
    <name type="synonym">Taxus wallichiana var. chinensis</name>
    <dbReference type="NCBI Taxonomy" id="29808"/>
    <lineage>
        <taxon>Eukaryota</taxon>
        <taxon>Viridiplantae</taxon>
        <taxon>Streptophyta</taxon>
        <taxon>Embryophyta</taxon>
        <taxon>Tracheophyta</taxon>
        <taxon>Spermatophyta</taxon>
        <taxon>Pinopsida</taxon>
        <taxon>Pinidae</taxon>
        <taxon>Conifers II</taxon>
        <taxon>Cupressales</taxon>
        <taxon>Taxaceae</taxon>
        <taxon>Taxus</taxon>
    </lineage>
</organism>
<protein>
    <recommendedName>
        <fullName evidence="4">K Homology domain-containing protein</fullName>
    </recommendedName>
</protein>
<evidence type="ECO:0000313" key="5">
    <source>
        <dbReference type="EMBL" id="KAH9315098.1"/>
    </source>
</evidence>
<evidence type="ECO:0000313" key="6">
    <source>
        <dbReference type="Proteomes" id="UP000824469"/>
    </source>
</evidence>
<dbReference type="SMART" id="SM00322">
    <property type="entry name" value="KH"/>
    <property type="match status" value="2"/>
</dbReference>
<dbReference type="PROSITE" id="PS50084">
    <property type="entry name" value="KH_TYPE_1"/>
    <property type="match status" value="2"/>
</dbReference>
<dbReference type="PANTHER" id="PTHR10288">
    <property type="entry name" value="KH DOMAIN CONTAINING RNA BINDING PROTEIN"/>
    <property type="match status" value="1"/>
</dbReference>
<dbReference type="GO" id="GO:0003723">
    <property type="term" value="F:RNA binding"/>
    <property type="evidence" value="ECO:0007669"/>
    <property type="project" value="UniProtKB-UniRule"/>
</dbReference>
<evidence type="ECO:0000256" key="2">
    <source>
        <dbReference type="PROSITE-ProRule" id="PRU00117"/>
    </source>
</evidence>
<feature type="non-terminal residue" evidence="5">
    <location>
        <position position="226"/>
    </location>
</feature>